<dbReference type="EMBL" id="CCYD01001640">
    <property type="protein sequence ID" value="CEG45610.1"/>
    <property type="molecule type" value="Genomic_DNA"/>
</dbReference>
<dbReference type="Proteomes" id="UP000054928">
    <property type="component" value="Unassembled WGS sequence"/>
</dbReference>
<proteinExistence type="predicted"/>
<feature type="region of interest" description="Disordered" evidence="1">
    <location>
        <begin position="77"/>
        <end position="103"/>
    </location>
</feature>
<name>A0A0P1AXV1_PLAHL</name>
<dbReference type="RefSeq" id="XP_024581979.1">
    <property type="nucleotide sequence ID" value="XM_024716374.1"/>
</dbReference>
<organism evidence="2 3">
    <name type="scientific">Plasmopara halstedii</name>
    <name type="common">Downy mildew of sunflower</name>
    <dbReference type="NCBI Taxonomy" id="4781"/>
    <lineage>
        <taxon>Eukaryota</taxon>
        <taxon>Sar</taxon>
        <taxon>Stramenopiles</taxon>
        <taxon>Oomycota</taxon>
        <taxon>Peronosporomycetes</taxon>
        <taxon>Peronosporales</taxon>
        <taxon>Peronosporaceae</taxon>
        <taxon>Plasmopara</taxon>
    </lineage>
</organism>
<reference evidence="3" key="1">
    <citation type="submission" date="2014-09" db="EMBL/GenBank/DDBJ databases">
        <authorList>
            <person name="Sharma Rahul"/>
            <person name="Thines Marco"/>
        </authorList>
    </citation>
    <scope>NUCLEOTIDE SEQUENCE [LARGE SCALE GENOMIC DNA]</scope>
</reference>
<sequence length="172" mass="19478">MKSSRLAERIDNQFETFSKKHNSDEASPRKFLAQIKRLSKTSQVNASQVSTDVLNGNASSSLLKPLTEYKEIRNGDEPLSLRLGTPAVSTLSSEERKNVKTENNQPHVMTSSLIENGNVVLESHCQDKCDESCVRSTSEDVENLYDLPVNSTTDFNRQQQRQRTRNIFAWDD</sequence>
<evidence type="ECO:0000313" key="3">
    <source>
        <dbReference type="Proteomes" id="UP000054928"/>
    </source>
</evidence>
<keyword evidence="3" id="KW-1185">Reference proteome</keyword>
<evidence type="ECO:0000313" key="2">
    <source>
        <dbReference type="EMBL" id="CEG45610.1"/>
    </source>
</evidence>
<protein>
    <submittedName>
        <fullName evidence="2">Uncharacterized protein</fullName>
    </submittedName>
</protein>
<evidence type="ECO:0000256" key="1">
    <source>
        <dbReference type="SAM" id="MobiDB-lite"/>
    </source>
</evidence>
<accession>A0A0P1AXV1</accession>
<dbReference type="GeneID" id="36396950"/>
<dbReference type="AlphaFoldDB" id="A0A0P1AXV1"/>